<keyword evidence="2" id="KW-1185">Reference proteome</keyword>
<evidence type="ECO:0000313" key="1">
    <source>
        <dbReference type="EMBL" id="GBR50165.1"/>
    </source>
</evidence>
<comment type="caution">
    <text evidence="1">The sequence shown here is derived from an EMBL/GenBank/DDBJ whole genome shotgun (WGS) entry which is preliminary data.</text>
</comment>
<sequence>MSAGAGSAGIIFKASARRGKWVFCSAQPEDCFAQLTRFCAVVQSFKRYKSLLKSRCQRRAVEGVRVTALCTKRRYDLFCVLQKLTTHARDNTRRHAISEVRGEAKPSKTIKRDKSYAVGQWLRE</sequence>
<evidence type="ECO:0008006" key="3">
    <source>
        <dbReference type="Google" id="ProtNLM"/>
    </source>
</evidence>
<accession>A0ABQ0QM70</accession>
<name>A0ABQ0QM70_9PROT</name>
<reference evidence="1 2" key="1">
    <citation type="submission" date="2013-04" db="EMBL/GenBank/DDBJ databases">
        <title>The genome sequencing project of 58 acetic acid bacteria.</title>
        <authorList>
            <person name="Okamoto-Kainuma A."/>
            <person name="Ishikawa M."/>
            <person name="Umino S."/>
            <person name="Koizumi Y."/>
            <person name="Shiwa Y."/>
            <person name="Yoshikawa H."/>
            <person name="Matsutani M."/>
            <person name="Matsushita K."/>
        </authorList>
    </citation>
    <scope>NUCLEOTIDE SEQUENCE [LARGE SCALE GENOMIC DNA]</scope>
    <source>
        <strain evidence="1 2">NBRC 106555</strain>
    </source>
</reference>
<organism evidence="1 2">
    <name type="scientific">Neokomagataea thailandica NBRC 106555</name>
    <dbReference type="NCBI Taxonomy" id="1223520"/>
    <lineage>
        <taxon>Bacteria</taxon>
        <taxon>Pseudomonadati</taxon>
        <taxon>Pseudomonadota</taxon>
        <taxon>Alphaproteobacteria</taxon>
        <taxon>Acetobacterales</taxon>
        <taxon>Acetobacteraceae</taxon>
        <taxon>Neokomagataea</taxon>
    </lineage>
</organism>
<dbReference type="EMBL" id="BAQC01000002">
    <property type="protein sequence ID" value="GBR50165.1"/>
    <property type="molecule type" value="Genomic_DNA"/>
</dbReference>
<dbReference type="Proteomes" id="UP001062632">
    <property type="component" value="Unassembled WGS sequence"/>
</dbReference>
<protein>
    <recommendedName>
        <fullName evidence="3">Transposase</fullName>
    </recommendedName>
</protein>
<evidence type="ECO:0000313" key="2">
    <source>
        <dbReference type="Proteomes" id="UP001062632"/>
    </source>
</evidence>
<gene>
    <name evidence="1" type="ORF">AA106555_0113</name>
</gene>
<proteinExistence type="predicted"/>